<evidence type="ECO:0000256" key="1">
    <source>
        <dbReference type="SAM" id="MobiDB-lite"/>
    </source>
</evidence>
<dbReference type="GeneID" id="24112770"/>
<protein>
    <submittedName>
        <fullName evidence="2">Uncharacterized protein</fullName>
    </submittedName>
</protein>
<dbReference type="OrthoDB" id="2547553at2759"/>
<name>R9PEW0_PSEHS</name>
<dbReference type="EMBL" id="DF238833">
    <property type="protein sequence ID" value="GAC99904.1"/>
    <property type="molecule type" value="Genomic_DNA"/>
</dbReference>
<feature type="region of interest" description="Disordered" evidence="1">
    <location>
        <begin position="242"/>
        <end position="264"/>
    </location>
</feature>
<gene>
    <name evidence="2" type="ORF">PHSY_007507</name>
</gene>
<dbReference type="eggNOG" id="ENOG502TJC4">
    <property type="taxonomic scope" value="Eukaryota"/>
</dbReference>
<feature type="compositionally biased region" description="Polar residues" evidence="1">
    <location>
        <begin position="27"/>
        <end position="44"/>
    </location>
</feature>
<keyword evidence="3" id="KW-1185">Reference proteome</keyword>
<evidence type="ECO:0000313" key="3">
    <source>
        <dbReference type="Proteomes" id="UP000014071"/>
    </source>
</evidence>
<dbReference type="AlphaFoldDB" id="R9PEW0"/>
<organism evidence="2 3">
    <name type="scientific">Pseudozyma hubeiensis (strain SY62)</name>
    <name type="common">Yeast</name>
    <dbReference type="NCBI Taxonomy" id="1305764"/>
    <lineage>
        <taxon>Eukaryota</taxon>
        <taxon>Fungi</taxon>
        <taxon>Dikarya</taxon>
        <taxon>Basidiomycota</taxon>
        <taxon>Ustilaginomycotina</taxon>
        <taxon>Ustilaginomycetes</taxon>
        <taxon>Ustilaginales</taxon>
        <taxon>Ustilaginaceae</taxon>
        <taxon>Pseudozyma</taxon>
    </lineage>
</organism>
<accession>R9PEW0</accession>
<feature type="region of interest" description="Disordered" evidence="1">
    <location>
        <begin position="14"/>
        <end position="52"/>
    </location>
</feature>
<proteinExistence type="predicted"/>
<dbReference type="Proteomes" id="UP000014071">
    <property type="component" value="Unassembled WGS sequence"/>
</dbReference>
<dbReference type="HOGENOM" id="CLU_943963_0_0_1"/>
<dbReference type="RefSeq" id="XP_012193491.1">
    <property type="nucleotide sequence ID" value="XM_012338101.1"/>
</dbReference>
<sequence>MLGRLFEKDSSRACDVNKATEQDSSEIRQSGNNLPKMNATSSTKGDAKSNDTRAFRDSPVLYRSALQLCASHAIGQGDLEATLIIDSLDLKCGSASPRPSNLLVAIAIMFALSWAMLEYARLVLMLITYPEAVRSCYEQCCSVTHIKERPALCYDDQARNAEQADHHSYHLVPNDSISTNIPVTPPQLSDDLDRVKLESVHEGITTAPSICVCTEEDYLVAMEDDVRKPSCIATHELDQAQQHTAAGTESRKRFPTTPVGDIQPLVERSGDEVGKAEMEHHFKNDLPLAADRTTMDVL</sequence>
<evidence type="ECO:0000313" key="2">
    <source>
        <dbReference type="EMBL" id="GAC99904.1"/>
    </source>
</evidence>
<reference evidence="3" key="1">
    <citation type="journal article" date="2013" name="Genome Announc.">
        <title>Draft genome sequence of the basidiomycetous yeast-like fungus Pseudozyma hubeiensis SY62, which produces an abundant amount of the biosurfactant mannosylerythritol lipids.</title>
        <authorList>
            <person name="Konishi M."/>
            <person name="Hatada Y."/>
            <person name="Horiuchi J."/>
        </authorList>
    </citation>
    <scope>NUCLEOTIDE SEQUENCE [LARGE SCALE GENOMIC DNA]</scope>
    <source>
        <strain evidence="3">SY62</strain>
    </source>
</reference>